<dbReference type="OrthoDB" id="254296at2"/>
<reference evidence="2 3" key="1">
    <citation type="submission" date="2019-02" db="EMBL/GenBank/DDBJ databases">
        <title>Deep-cultivation of Planctomycetes and their phenomic and genomic characterization uncovers novel biology.</title>
        <authorList>
            <person name="Wiegand S."/>
            <person name="Jogler M."/>
            <person name="Boedeker C."/>
            <person name="Pinto D."/>
            <person name="Vollmers J."/>
            <person name="Rivas-Marin E."/>
            <person name="Kohn T."/>
            <person name="Peeters S.H."/>
            <person name="Heuer A."/>
            <person name="Rast P."/>
            <person name="Oberbeckmann S."/>
            <person name="Bunk B."/>
            <person name="Jeske O."/>
            <person name="Meyerdierks A."/>
            <person name="Storesund J.E."/>
            <person name="Kallscheuer N."/>
            <person name="Luecker S."/>
            <person name="Lage O.M."/>
            <person name="Pohl T."/>
            <person name="Merkel B.J."/>
            <person name="Hornburger P."/>
            <person name="Mueller R.-W."/>
            <person name="Bruemmer F."/>
            <person name="Labrenz M."/>
            <person name="Spormann A.M."/>
            <person name="Op den Camp H."/>
            <person name="Overmann J."/>
            <person name="Amann R."/>
            <person name="Jetten M.S.M."/>
            <person name="Mascher T."/>
            <person name="Medema M.H."/>
            <person name="Devos D.P."/>
            <person name="Kaster A.-K."/>
            <person name="Ovreas L."/>
            <person name="Rohde M."/>
            <person name="Galperin M.Y."/>
            <person name="Jogler C."/>
        </authorList>
    </citation>
    <scope>NUCLEOTIDE SEQUENCE [LARGE SCALE GENOMIC DNA]</scope>
    <source>
        <strain evidence="2 3">Mal4</strain>
    </source>
</reference>
<gene>
    <name evidence="2" type="ORF">Mal4_40200</name>
</gene>
<evidence type="ECO:0000313" key="3">
    <source>
        <dbReference type="Proteomes" id="UP000320496"/>
    </source>
</evidence>
<keyword evidence="3" id="KW-1185">Reference proteome</keyword>
<dbReference type="EMBL" id="CP036275">
    <property type="protein sequence ID" value="QDU39674.1"/>
    <property type="molecule type" value="Genomic_DNA"/>
</dbReference>
<dbReference type="RefSeq" id="WP_145370832.1">
    <property type="nucleotide sequence ID" value="NZ_CP036275.1"/>
</dbReference>
<protein>
    <submittedName>
        <fullName evidence="2">Uncharacterized protein</fullName>
    </submittedName>
</protein>
<sequence>MTGHDAFLWYNVGDWGRYGLAVPNFSDDTRSQNDTIRYLTDVVGRNLQAILWHPDGRLRTPPSINTLTRIHKLCTRARAILAGRAVSSATLNMETQHALPAPEEFLVYPTPYFKLRNQWLKQYAGLILLAQTEAMQHQENARPLEISESFAGLIGQYIHRVYRLMATELFRVPLEEASQRDFTLTGAQLAGYDPSAWFTSTEMIDTVPRLEDWPTEDDLAVLTNGIPISHLPVLGRWPSGPSSAPSGGGAVQSTESFAKPPSA</sequence>
<accession>A0A517ZB05</accession>
<evidence type="ECO:0000256" key="1">
    <source>
        <dbReference type="SAM" id="MobiDB-lite"/>
    </source>
</evidence>
<feature type="region of interest" description="Disordered" evidence="1">
    <location>
        <begin position="238"/>
        <end position="263"/>
    </location>
</feature>
<dbReference type="Proteomes" id="UP000320496">
    <property type="component" value="Chromosome"/>
</dbReference>
<evidence type="ECO:0000313" key="2">
    <source>
        <dbReference type="EMBL" id="QDU39674.1"/>
    </source>
</evidence>
<dbReference type="KEGG" id="mri:Mal4_40200"/>
<dbReference type="AlphaFoldDB" id="A0A517ZB05"/>
<name>A0A517ZB05_9PLAN</name>
<organism evidence="2 3">
    <name type="scientific">Maioricimonas rarisocia</name>
    <dbReference type="NCBI Taxonomy" id="2528026"/>
    <lineage>
        <taxon>Bacteria</taxon>
        <taxon>Pseudomonadati</taxon>
        <taxon>Planctomycetota</taxon>
        <taxon>Planctomycetia</taxon>
        <taxon>Planctomycetales</taxon>
        <taxon>Planctomycetaceae</taxon>
        <taxon>Maioricimonas</taxon>
    </lineage>
</organism>
<proteinExistence type="predicted"/>